<dbReference type="AlphaFoldDB" id="A0A381Y1C9"/>
<name>A0A381Y1C9_9ZZZZ</name>
<sequence>MRSLYDVGNPCNGNTRPLPAPLRIDISMPRKGIRP</sequence>
<accession>A0A381Y1C9</accession>
<protein>
    <submittedName>
        <fullName evidence="1">Uncharacterized protein</fullName>
    </submittedName>
</protein>
<proteinExistence type="predicted"/>
<organism evidence="1">
    <name type="scientific">marine metagenome</name>
    <dbReference type="NCBI Taxonomy" id="408172"/>
    <lineage>
        <taxon>unclassified sequences</taxon>
        <taxon>metagenomes</taxon>
        <taxon>ecological metagenomes</taxon>
    </lineage>
</organism>
<dbReference type="EMBL" id="UINC01017180">
    <property type="protein sequence ID" value="SVA70906.1"/>
    <property type="molecule type" value="Genomic_DNA"/>
</dbReference>
<evidence type="ECO:0000313" key="1">
    <source>
        <dbReference type="EMBL" id="SVA70906.1"/>
    </source>
</evidence>
<reference evidence="1" key="1">
    <citation type="submission" date="2018-05" db="EMBL/GenBank/DDBJ databases">
        <authorList>
            <person name="Lanie J.A."/>
            <person name="Ng W.-L."/>
            <person name="Kazmierczak K.M."/>
            <person name="Andrzejewski T.M."/>
            <person name="Davidsen T.M."/>
            <person name="Wayne K.J."/>
            <person name="Tettelin H."/>
            <person name="Glass J.I."/>
            <person name="Rusch D."/>
            <person name="Podicherti R."/>
            <person name="Tsui H.-C.T."/>
            <person name="Winkler M.E."/>
        </authorList>
    </citation>
    <scope>NUCLEOTIDE SEQUENCE</scope>
</reference>
<gene>
    <name evidence="1" type="ORF">METZ01_LOCUS123760</name>
</gene>